<evidence type="ECO:0000313" key="3">
    <source>
        <dbReference type="Proteomes" id="UP000886829"/>
    </source>
</evidence>
<accession>A0A9D2B0R2</accession>
<feature type="region of interest" description="Disordered" evidence="1">
    <location>
        <begin position="334"/>
        <end position="363"/>
    </location>
</feature>
<evidence type="ECO:0000313" key="2">
    <source>
        <dbReference type="EMBL" id="HIX56933.1"/>
    </source>
</evidence>
<comment type="caution">
    <text evidence="2">The sequence shown here is derived from an EMBL/GenBank/DDBJ whole genome shotgun (WGS) entry which is preliminary data.</text>
</comment>
<dbReference type="AlphaFoldDB" id="A0A9D2B0R2"/>
<sequence length="518" mass="58090">MAKLTFVIQAPISESQAHRHLQDILKEINASSEYQLERLVFMGSAAVFAANEDLAGKLLLNLGGRHYPFVSSAPYAEEEEEEEHRNKAGVVSSLGAEEGSAKDDAAEEDEDEFDDFKLDEDELDSDDLDEDDDFDDEDEDDDFDDDFDDDDDDFDDEDEDDDFDDEDDDFDDVFDDDDDDDDYDDEVVNSDLQALASFLSSLSPNEVELFAEAFSHSALPDFVQKQKLINQSVRVFNTLLDDYHKIISQSNCEVRVHDVAAQHYQLTPQTIHTGWSFVDTKGLLDIIKSEHESVVGDNEQHLVFVWSGLGNEAYDLDELMEAYAEKIAAATKKSQAQPDSALSQHKDSLKGGHKKCAPKASALQPQESLSPELLVFFDFPRIAVDILSPSLAATDDKVRNDFGLSCNDESWWRVVYGLNLIQEMVRAKFRVKACMSVDVLDKFGDVSEELAEISIPAPVRKLLVKTANKGVPFYYLDNGYTSFAAVMNHEVLGLMMTPAPEDTTLGKIYDDYAPLMLF</sequence>
<reference evidence="2" key="1">
    <citation type="journal article" date="2021" name="PeerJ">
        <title>Extensive microbial diversity within the chicken gut microbiome revealed by metagenomics and culture.</title>
        <authorList>
            <person name="Gilroy R."/>
            <person name="Ravi A."/>
            <person name="Getino M."/>
            <person name="Pursley I."/>
            <person name="Horton D.L."/>
            <person name="Alikhan N.F."/>
            <person name="Baker D."/>
            <person name="Gharbi K."/>
            <person name="Hall N."/>
            <person name="Watson M."/>
            <person name="Adriaenssens E.M."/>
            <person name="Foster-Nyarko E."/>
            <person name="Jarju S."/>
            <person name="Secka A."/>
            <person name="Antonio M."/>
            <person name="Oren A."/>
            <person name="Chaudhuri R.R."/>
            <person name="La Ragione R."/>
            <person name="Hildebrand F."/>
            <person name="Pallen M.J."/>
        </authorList>
    </citation>
    <scope>NUCLEOTIDE SEQUENCE</scope>
    <source>
        <strain evidence="2">USASDec5-558</strain>
    </source>
</reference>
<organism evidence="2 3">
    <name type="scientific">Candidatus Anaerobiospirillum pullistercoris</name>
    <dbReference type="NCBI Taxonomy" id="2838452"/>
    <lineage>
        <taxon>Bacteria</taxon>
        <taxon>Pseudomonadati</taxon>
        <taxon>Pseudomonadota</taxon>
        <taxon>Gammaproteobacteria</taxon>
        <taxon>Aeromonadales</taxon>
        <taxon>Succinivibrionaceae</taxon>
        <taxon>Anaerobiospirillum</taxon>
    </lineage>
</organism>
<dbReference type="Proteomes" id="UP000886829">
    <property type="component" value="Unassembled WGS sequence"/>
</dbReference>
<protein>
    <submittedName>
        <fullName evidence="2">Uncharacterized protein</fullName>
    </submittedName>
</protein>
<dbReference type="EMBL" id="DXEV01000106">
    <property type="protein sequence ID" value="HIX56933.1"/>
    <property type="molecule type" value="Genomic_DNA"/>
</dbReference>
<proteinExistence type="predicted"/>
<reference evidence="2" key="2">
    <citation type="submission" date="2021-04" db="EMBL/GenBank/DDBJ databases">
        <authorList>
            <person name="Gilroy R."/>
        </authorList>
    </citation>
    <scope>NUCLEOTIDE SEQUENCE</scope>
    <source>
        <strain evidence="2">USASDec5-558</strain>
    </source>
</reference>
<feature type="compositionally biased region" description="Acidic residues" evidence="1">
    <location>
        <begin position="105"/>
        <end position="185"/>
    </location>
</feature>
<feature type="region of interest" description="Disordered" evidence="1">
    <location>
        <begin position="74"/>
        <end position="185"/>
    </location>
</feature>
<feature type="compositionally biased region" description="Polar residues" evidence="1">
    <location>
        <begin position="334"/>
        <end position="343"/>
    </location>
</feature>
<gene>
    <name evidence="2" type="ORF">H9850_05630</name>
</gene>
<evidence type="ECO:0000256" key="1">
    <source>
        <dbReference type="SAM" id="MobiDB-lite"/>
    </source>
</evidence>
<name>A0A9D2B0R2_9GAMM</name>